<evidence type="ECO:0000313" key="5">
    <source>
        <dbReference type="EMBL" id="KAK9811931.1"/>
    </source>
</evidence>
<dbReference type="AlphaFoldDB" id="A0AAW1PEQ6"/>
<gene>
    <name evidence="5" type="ORF">WJX73_000525</name>
</gene>
<dbReference type="InterPro" id="IPR001537">
    <property type="entry name" value="SpoU_MeTrfase"/>
</dbReference>
<protein>
    <recommendedName>
        <fullName evidence="4">tRNA/rRNA methyltransferase SpoU type domain-containing protein</fullName>
    </recommendedName>
</protein>
<name>A0AAW1PEQ6_9CHLO</name>
<feature type="domain" description="tRNA/rRNA methyltransferase SpoU type" evidence="4">
    <location>
        <begin position="42"/>
        <end position="179"/>
    </location>
</feature>
<evidence type="ECO:0000259" key="4">
    <source>
        <dbReference type="Pfam" id="PF00588"/>
    </source>
</evidence>
<dbReference type="Gene3D" id="3.40.1280.10">
    <property type="match status" value="1"/>
</dbReference>
<dbReference type="PANTHER" id="PTHR43191">
    <property type="entry name" value="RRNA METHYLTRANSFERASE 3"/>
    <property type="match status" value="1"/>
</dbReference>
<comment type="caution">
    <text evidence="5">The sequence shown here is derived from an EMBL/GenBank/DDBJ whole genome shotgun (WGS) entry which is preliminary data.</text>
</comment>
<reference evidence="5 6" key="1">
    <citation type="journal article" date="2024" name="Nat. Commun.">
        <title>Phylogenomics reveals the evolutionary origins of lichenization in chlorophyte algae.</title>
        <authorList>
            <person name="Puginier C."/>
            <person name="Libourel C."/>
            <person name="Otte J."/>
            <person name="Skaloud P."/>
            <person name="Haon M."/>
            <person name="Grisel S."/>
            <person name="Petersen M."/>
            <person name="Berrin J.G."/>
            <person name="Delaux P.M."/>
            <person name="Dal Grande F."/>
            <person name="Keller J."/>
        </authorList>
    </citation>
    <scope>NUCLEOTIDE SEQUENCE [LARGE SCALE GENOMIC DNA]</scope>
    <source>
        <strain evidence="5 6">SAG 2036</strain>
    </source>
</reference>
<feature type="compositionally biased region" description="Polar residues" evidence="3">
    <location>
        <begin position="228"/>
        <end position="242"/>
    </location>
</feature>
<dbReference type="GO" id="GO:0003723">
    <property type="term" value="F:RNA binding"/>
    <property type="evidence" value="ECO:0007669"/>
    <property type="project" value="InterPro"/>
</dbReference>
<evidence type="ECO:0000313" key="6">
    <source>
        <dbReference type="Proteomes" id="UP001465755"/>
    </source>
</evidence>
<proteinExistence type="predicted"/>
<evidence type="ECO:0000256" key="3">
    <source>
        <dbReference type="SAM" id="MobiDB-lite"/>
    </source>
</evidence>
<dbReference type="GO" id="GO:0008173">
    <property type="term" value="F:RNA methyltransferase activity"/>
    <property type="evidence" value="ECO:0007669"/>
    <property type="project" value="InterPro"/>
</dbReference>
<dbReference type="GO" id="GO:0006396">
    <property type="term" value="P:RNA processing"/>
    <property type="evidence" value="ECO:0007669"/>
    <property type="project" value="InterPro"/>
</dbReference>
<dbReference type="Proteomes" id="UP001465755">
    <property type="component" value="Unassembled WGS sequence"/>
</dbReference>
<accession>A0AAW1PEQ6</accession>
<dbReference type="EMBL" id="JALJOQ010000010">
    <property type="protein sequence ID" value="KAK9811931.1"/>
    <property type="molecule type" value="Genomic_DNA"/>
</dbReference>
<dbReference type="Pfam" id="PF00588">
    <property type="entry name" value="SpoU_methylase"/>
    <property type="match status" value="1"/>
</dbReference>
<dbReference type="InterPro" id="IPR029028">
    <property type="entry name" value="Alpha/beta_knot_MTases"/>
</dbReference>
<organism evidence="5 6">
    <name type="scientific">Symbiochloris irregularis</name>
    <dbReference type="NCBI Taxonomy" id="706552"/>
    <lineage>
        <taxon>Eukaryota</taxon>
        <taxon>Viridiplantae</taxon>
        <taxon>Chlorophyta</taxon>
        <taxon>core chlorophytes</taxon>
        <taxon>Trebouxiophyceae</taxon>
        <taxon>Trebouxiales</taxon>
        <taxon>Trebouxiaceae</taxon>
        <taxon>Symbiochloris</taxon>
    </lineage>
</organism>
<evidence type="ECO:0000256" key="2">
    <source>
        <dbReference type="ARBA" id="ARBA00022679"/>
    </source>
</evidence>
<feature type="region of interest" description="Disordered" evidence="3">
    <location>
        <begin position="225"/>
        <end position="260"/>
    </location>
</feature>
<dbReference type="PANTHER" id="PTHR43191:SF7">
    <property type="entry name" value="OBP33PEP LIKE PROTEIN"/>
    <property type="match status" value="1"/>
</dbReference>
<keyword evidence="1" id="KW-0489">Methyltransferase</keyword>
<evidence type="ECO:0000256" key="1">
    <source>
        <dbReference type="ARBA" id="ARBA00022603"/>
    </source>
</evidence>
<dbReference type="GO" id="GO:0032259">
    <property type="term" value="P:methylation"/>
    <property type="evidence" value="ECO:0007669"/>
    <property type="project" value="UniProtKB-KW"/>
</dbReference>
<keyword evidence="2" id="KW-0808">Transferase</keyword>
<sequence length="260" mass="27599">MEGGGPSLRSEAATNSGQAKADLSEAASGIGANRDPVTPSSFLILYNVGKRHNIGMILRSATAFNVREVCIIGNRRFSSFGDQGTEVYINFRLFEDVQQCCTYLRDQQGCRILGVEIADSAVGVQNHPFQGPTAFMLGNEGAGLSDKQVSHCDGLIYIPQHGPGTASLNVAIAASIVLHHFAIWAGMAERERTGPKYNVAPRPLRMGAKGTVPLTAEEVAAKRELREANSQAQATPAGSDTDANLLEESESPDESPAALS</sequence>
<dbReference type="InterPro" id="IPR051259">
    <property type="entry name" value="rRNA_Methyltransferase"/>
</dbReference>
<dbReference type="CDD" id="cd18096">
    <property type="entry name" value="SpoU-like"/>
    <property type="match status" value="1"/>
</dbReference>
<keyword evidence="6" id="KW-1185">Reference proteome</keyword>
<dbReference type="InterPro" id="IPR029026">
    <property type="entry name" value="tRNA_m1G_MTases_N"/>
</dbReference>
<dbReference type="SUPFAM" id="SSF75217">
    <property type="entry name" value="alpha/beta knot"/>
    <property type="match status" value="1"/>
</dbReference>